<dbReference type="Proteomes" id="UP000053372">
    <property type="component" value="Unassembled WGS sequence"/>
</dbReference>
<evidence type="ECO:0000313" key="4">
    <source>
        <dbReference type="EMBL" id="KST68998.1"/>
    </source>
</evidence>
<organism evidence="3 5">
    <name type="scientific">Mastigocoleus testarum BC008</name>
    <dbReference type="NCBI Taxonomy" id="371196"/>
    <lineage>
        <taxon>Bacteria</taxon>
        <taxon>Bacillati</taxon>
        <taxon>Cyanobacteriota</taxon>
        <taxon>Cyanophyceae</taxon>
        <taxon>Nostocales</taxon>
        <taxon>Hapalosiphonaceae</taxon>
        <taxon>Mastigocoleus</taxon>
    </lineage>
</organism>
<accession>A0A0V7ZWZ9</accession>
<dbReference type="InterPro" id="IPR022017">
    <property type="entry name" value="BFA1-like_DUF3598"/>
</dbReference>
<dbReference type="Pfam" id="PF12204">
    <property type="entry name" value="DUF3598_N"/>
    <property type="match status" value="1"/>
</dbReference>
<dbReference type="InterPro" id="IPR012674">
    <property type="entry name" value="Calycin"/>
</dbReference>
<feature type="domain" description="Biogenesis factor required for ATP synthase 1-like C-terminal" evidence="2">
    <location>
        <begin position="201"/>
        <end position="252"/>
    </location>
</feature>
<dbReference type="RefSeq" id="WP_027843326.1">
    <property type="nucleotide sequence ID" value="NZ_LMTZ01000038.1"/>
</dbReference>
<dbReference type="InterPro" id="IPR048378">
    <property type="entry name" value="BFA1-like_C"/>
</dbReference>
<dbReference type="Gene3D" id="2.40.128.20">
    <property type="match status" value="2"/>
</dbReference>
<keyword evidence="5" id="KW-1185">Reference proteome</keyword>
<dbReference type="SUPFAM" id="SSF50814">
    <property type="entry name" value="Lipocalins"/>
    <property type="match status" value="2"/>
</dbReference>
<reference evidence="3 5" key="1">
    <citation type="journal article" date="2015" name="Genome Announc.">
        <title>Draft Genome of the Euendolithic (true boring) Cyanobacterium Mastigocoleus testarum strain BC008.</title>
        <authorList>
            <person name="Guida B.S."/>
            <person name="Garcia-Pichel F."/>
        </authorList>
    </citation>
    <scope>NUCLEOTIDE SEQUENCE [LARGE SCALE GENOMIC DNA]</scope>
    <source>
        <strain evidence="3 5">BC008</strain>
    </source>
</reference>
<proteinExistence type="predicted"/>
<name>A0A0V7ZWZ9_9CYAN</name>
<dbReference type="AlphaFoldDB" id="A0A0V7ZWZ9"/>
<comment type="caution">
    <text evidence="3">The sequence shown here is derived from an EMBL/GenBank/DDBJ whole genome shotgun (WGS) entry which is preliminary data.</text>
</comment>
<dbReference type="Pfam" id="PF21053">
    <property type="entry name" value="BFA1_C"/>
    <property type="match status" value="1"/>
</dbReference>
<sequence length="259" mass="30107">MQLKDQNWKNFTANHLRDWHGVWTRYTPQGEVKESFRSLRRFESNPEQTEIHQTNRYIYAQDNIKEESWDYNQSENSSADGIFHPQADSMRTICLESGHSGWIAKQLKTDSYFAVELFFRYKELRHSVGIVYDKEGALLRTSNIREDATGFPSKYWSEELEQLSERNLNGEWKGYSVTMTSDLQVSQPIQTELNWGCEGHQNFFLPDGVSISCPKRIGIGTSFNLVVNWLITTSKMQQLSAQYDKDGAFSGLRLEQLHL</sequence>
<evidence type="ECO:0000313" key="3">
    <source>
        <dbReference type="EMBL" id="KST68929.1"/>
    </source>
</evidence>
<feature type="domain" description="DUF3598" evidence="1">
    <location>
        <begin position="5"/>
        <end position="151"/>
    </location>
</feature>
<dbReference type="EMBL" id="LMTZ01000042">
    <property type="protein sequence ID" value="KST68929.1"/>
    <property type="molecule type" value="Genomic_DNA"/>
</dbReference>
<dbReference type="OrthoDB" id="465937at2"/>
<evidence type="ECO:0000313" key="5">
    <source>
        <dbReference type="Proteomes" id="UP000053372"/>
    </source>
</evidence>
<evidence type="ECO:0000259" key="1">
    <source>
        <dbReference type="Pfam" id="PF12204"/>
    </source>
</evidence>
<dbReference type="EMBL" id="LMTZ01000038">
    <property type="protein sequence ID" value="KST68998.1"/>
    <property type="molecule type" value="Genomic_DNA"/>
</dbReference>
<evidence type="ECO:0000259" key="2">
    <source>
        <dbReference type="Pfam" id="PF21053"/>
    </source>
</evidence>
<protein>
    <submittedName>
        <fullName evidence="3">Uncharacterized protein</fullName>
    </submittedName>
</protein>
<gene>
    <name evidence="3" type="ORF">BC008_02315</name>
    <name evidence="4" type="ORF">BC008_02730</name>
</gene>